<gene>
    <name evidence="2" type="ORF">CSHISOI_07011</name>
</gene>
<feature type="compositionally biased region" description="Polar residues" evidence="1">
    <location>
        <begin position="8"/>
        <end position="21"/>
    </location>
</feature>
<feature type="region of interest" description="Disordered" evidence="1">
    <location>
        <begin position="1"/>
        <end position="21"/>
    </location>
</feature>
<name>A0A5Q4BN65_9PEZI</name>
<sequence length="118" mass="13229">MRHEVSLWTDTTETRGPTNGTHVAFSPATINHQDWRPLKTCQAVGPQSLETSGGMNPPRFRPRRFVGIAVMGRSTVNRKPVQPYQLKLNAPPKVDLNWYLTAEVGESQSRASSPFRDL</sequence>
<accession>A0A5Q4BN65</accession>
<dbReference type="AlphaFoldDB" id="A0A5Q4BN65"/>
<protein>
    <submittedName>
        <fullName evidence="2">Uncharacterized protein</fullName>
    </submittedName>
</protein>
<reference evidence="2 3" key="1">
    <citation type="journal article" date="2019" name="Sci. Rep.">
        <title>Colletotrichum shisoi sp. nov., an anthracnose pathogen of Perilla frutescens in Japan: molecular phylogenetic, morphological and genomic evidence.</title>
        <authorList>
            <person name="Gan P."/>
            <person name="Tsushima A."/>
            <person name="Hiroyama R."/>
            <person name="Narusaka M."/>
            <person name="Takano Y."/>
            <person name="Narusaka Y."/>
            <person name="Kawaradani M."/>
            <person name="Damm U."/>
            <person name="Shirasu K."/>
        </authorList>
    </citation>
    <scope>NUCLEOTIDE SEQUENCE [LARGE SCALE GENOMIC DNA]</scope>
    <source>
        <strain evidence="2 3">PG-2018a</strain>
    </source>
</reference>
<evidence type="ECO:0000313" key="3">
    <source>
        <dbReference type="Proteomes" id="UP000326340"/>
    </source>
</evidence>
<proteinExistence type="predicted"/>
<evidence type="ECO:0000256" key="1">
    <source>
        <dbReference type="SAM" id="MobiDB-lite"/>
    </source>
</evidence>
<evidence type="ECO:0000313" key="2">
    <source>
        <dbReference type="EMBL" id="TQN68433.1"/>
    </source>
</evidence>
<dbReference type="EMBL" id="PUHP01000700">
    <property type="protein sequence ID" value="TQN68433.1"/>
    <property type="molecule type" value="Genomic_DNA"/>
</dbReference>
<organism evidence="2 3">
    <name type="scientific">Colletotrichum shisoi</name>
    <dbReference type="NCBI Taxonomy" id="2078593"/>
    <lineage>
        <taxon>Eukaryota</taxon>
        <taxon>Fungi</taxon>
        <taxon>Dikarya</taxon>
        <taxon>Ascomycota</taxon>
        <taxon>Pezizomycotina</taxon>
        <taxon>Sordariomycetes</taxon>
        <taxon>Hypocreomycetidae</taxon>
        <taxon>Glomerellales</taxon>
        <taxon>Glomerellaceae</taxon>
        <taxon>Colletotrichum</taxon>
        <taxon>Colletotrichum destructivum species complex</taxon>
    </lineage>
</organism>
<keyword evidence="3" id="KW-1185">Reference proteome</keyword>
<dbReference type="Proteomes" id="UP000326340">
    <property type="component" value="Unassembled WGS sequence"/>
</dbReference>
<comment type="caution">
    <text evidence="2">The sequence shown here is derived from an EMBL/GenBank/DDBJ whole genome shotgun (WGS) entry which is preliminary data.</text>
</comment>